<dbReference type="PANTHER" id="PTHR47611:SF3">
    <property type="entry name" value="HAT C-TERMINAL DIMERISATION DOMAIN-CONTAINING PROTEIN"/>
    <property type="match status" value="1"/>
</dbReference>
<dbReference type="InterPro" id="IPR012337">
    <property type="entry name" value="RNaseH-like_sf"/>
</dbReference>
<keyword evidence="3" id="KW-1185">Reference proteome</keyword>
<feature type="domain" description="HAT C-terminal dimerisation" evidence="1">
    <location>
        <begin position="149"/>
        <end position="227"/>
    </location>
</feature>
<evidence type="ECO:0000313" key="3">
    <source>
        <dbReference type="Proteomes" id="UP000475862"/>
    </source>
</evidence>
<protein>
    <recommendedName>
        <fullName evidence="1">HAT C-terminal dimerisation domain-containing protein</fullName>
    </recommendedName>
</protein>
<gene>
    <name evidence="2" type="ORF">AGLY_006305</name>
</gene>
<dbReference type="OrthoDB" id="6619611at2759"/>
<accession>A0A6G0TR84</accession>
<dbReference type="EMBL" id="VYZN01000018">
    <property type="protein sequence ID" value="KAE9537282.1"/>
    <property type="molecule type" value="Genomic_DNA"/>
</dbReference>
<sequence length="230" mass="26391">MTAELSGEKYPTLSVVIPLIRGLQHILRNLKTETDVNMLMDTVSRRLGILEKNKIVAKATFLDPRFKKTAFGLLENASNAQKWVSEELTMMISTNTEMENKINTTESTTALTLNSTNNTTESLWEHFDNKAAQVKTTSSPNITSTLIIRQYLEMTLLDRKKTPLEFWKQYKNTFPDLYNMQLKYLCIPATSVPSERVFSKTGLITNDRRNRLSPKNLDFIIFLNSNLNLF</sequence>
<dbReference type="SUPFAM" id="SSF53098">
    <property type="entry name" value="Ribonuclease H-like"/>
    <property type="match status" value="1"/>
</dbReference>
<dbReference type="AlphaFoldDB" id="A0A6G0TR84"/>
<dbReference type="InterPro" id="IPR008906">
    <property type="entry name" value="HATC_C_dom"/>
</dbReference>
<proteinExistence type="predicted"/>
<comment type="caution">
    <text evidence="2">The sequence shown here is derived from an EMBL/GenBank/DDBJ whole genome shotgun (WGS) entry which is preliminary data.</text>
</comment>
<dbReference type="GO" id="GO:0046983">
    <property type="term" value="F:protein dimerization activity"/>
    <property type="evidence" value="ECO:0007669"/>
    <property type="project" value="InterPro"/>
</dbReference>
<dbReference type="Pfam" id="PF05699">
    <property type="entry name" value="Dimer_Tnp_hAT"/>
    <property type="match status" value="1"/>
</dbReference>
<name>A0A6G0TR84_APHGL</name>
<organism evidence="2 3">
    <name type="scientific">Aphis glycines</name>
    <name type="common">Soybean aphid</name>
    <dbReference type="NCBI Taxonomy" id="307491"/>
    <lineage>
        <taxon>Eukaryota</taxon>
        <taxon>Metazoa</taxon>
        <taxon>Ecdysozoa</taxon>
        <taxon>Arthropoda</taxon>
        <taxon>Hexapoda</taxon>
        <taxon>Insecta</taxon>
        <taxon>Pterygota</taxon>
        <taxon>Neoptera</taxon>
        <taxon>Paraneoptera</taxon>
        <taxon>Hemiptera</taxon>
        <taxon>Sternorrhyncha</taxon>
        <taxon>Aphidomorpha</taxon>
        <taxon>Aphidoidea</taxon>
        <taxon>Aphididae</taxon>
        <taxon>Aphidini</taxon>
        <taxon>Aphis</taxon>
        <taxon>Aphis</taxon>
    </lineage>
</organism>
<reference evidence="2 3" key="1">
    <citation type="submission" date="2019-08" db="EMBL/GenBank/DDBJ databases">
        <title>The genome of the soybean aphid Biotype 1, its phylome, world population structure and adaptation to the North American continent.</title>
        <authorList>
            <person name="Giordano R."/>
            <person name="Donthu R.K."/>
            <person name="Hernandez A.G."/>
            <person name="Wright C.L."/>
            <person name="Zimin A.V."/>
        </authorList>
    </citation>
    <scope>NUCLEOTIDE SEQUENCE [LARGE SCALE GENOMIC DNA]</scope>
    <source>
        <tissue evidence="2">Whole aphids</tissue>
    </source>
</reference>
<evidence type="ECO:0000259" key="1">
    <source>
        <dbReference type="Pfam" id="PF05699"/>
    </source>
</evidence>
<dbReference type="Proteomes" id="UP000475862">
    <property type="component" value="Unassembled WGS sequence"/>
</dbReference>
<evidence type="ECO:0000313" key="2">
    <source>
        <dbReference type="EMBL" id="KAE9537282.1"/>
    </source>
</evidence>
<dbReference type="PANTHER" id="PTHR47611">
    <property type="entry name" value="HAT DIMERISATION DOMAIN, C-TERMINAL"/>
    <property type="match status" value="1"/>
</dbReference>